<dbReference type="Pfam" id="PF14805">
    <property type="entry name" value="THDPS_N_2"/>
    <property type="match status" value="1"/>
</dbReference>
<feature type="domain" description="Tetrahydrodipicolinate-N-succinyltransferase chain A" evidence="10">
    <location>
        <begin position="7"/>
        <end position="72"/>
    </location>
</feature>
<gene>
    <name evidence="9" type="primary">dapD</name>
    <name evidence="11" type="ORF">ABIE19_000212</name>
</gene>
<dbReference type="EMBL" id="JBEPTF010000001">
    <property type="protein sequence ID" value="MET4682303.1"/>
    <property type="molecule type" value="Genomic_DNA"/>
</dbReference>
<dbReference type="InterPro" id="IPR001451">
    <property type="entry name" value="Hexapep"/>
</dbReference>
<comment type="similarity">
    <text evidence="1 9">Belongs to the transferase hexapeptide repeat family.</text>
</comment>
<keyword evidence="3 9" id="KW-0028">Amino-acid biosynthesis</keyword>
<dbReference type="NCBIfam" id="NF008808">
    <property type="entry name" value="PRK11830.1"/>
    <property type="match status" value="1"/>
</dbReference>
<dbReference type="InterPro" id="IPR005664">
    <property type="entry name" value="DapD_Trfase_Hexpep_rpt_fam"/>
</dbReference>
<comment type="subunit">
    <text evidence="9">Homotrimer.</text>
</comment>
<feature type="binding site" evidence="9">
    <location>
        <position position="121"/>
    </location>
    <ligand>
        <name>substrate</name>
    </ligand>
</feature>
<organism evidence="11 12">
    <name type="scientific">Brevundimonas faecalis</name>
    <dbReference type="NCBI Taxonomy" id="947378"/>
    <lineage>
        <taxon>Bacteria</taxon>
        <taxon>Pseudomonadati</taxon>
        <taxon>Pseudomonadota</taxon>
        <taxon>Alphaproteobacteria</taxon>
        <taxon>Caulobacterales</taxon>
        <taxon>Caulobacteraceae</taxon>
        <taxon>Brevundimonas</taxon>
    </lineage>
</organism>
<keyword evidence="8 9" id="KW-0012">Acyltransferase</keyword>
<dbReference type="EC" id="2.3.1.117" evidence="9"/>
<evidence type="ECO:0000256" key="1">
    <source>
        <dbReference type="ARBA" id="ARBA00007274"/>
    </source>
</evidence>
<keyword evidence="5 9" id="KW-0677">Repeat</keyword>
<feature type="binding site" evidence="9">
    <location>
        <position position="158"/>
    </location>
    <ligand>
        <name>substrate</name>
    </ligand>
</feature>
<comment type="subcellular location">
    <subcellularLocation>
        <location evidence="9">Cytoplasm</location>
    </subcellularLocation>
</comment>
<keyword evidence="7 9" id="KW-0457">Lysine biosynthesis</keyword>
<dbReference type="Gene3D" id="2.160.10.10">
    <property type="entry name" value="Hexapeptide repeat proteins"/>
    <property type="match status" value="1"/>
</dbReference>
<dbReference type="HAMAP" id="MF_00811">
    <property type="entry name" value="DapD"/>
    <property type="match status" value="1"/>
</dbReference>
<evidence type="ECO:0000313" key="12">
    <source>
        <dbReference type="Proteomes" id="UP001549313"/>
    </source>
</evidence>
<evidence type="ECO:0000256" key="7">
    <source>
        <dbReference type="ARBA" id="ARBA00023154"/>
    </source>
</evidence>
<dbReference type="InterPro" id="IPR011004">
    <property type="entry name" value="Trimer_LpxA-like_sf"/>
</dbReference>
<evidence type="ECO:0000256" key="9">
    <source>
        <dbReference type="HAMAP-Rule" id="MF_00811"/>
    </source>
</evidence>
<dbReference type="Proteomes" id="UP001549313">
    <property type="component" value="Unassembled WGS sequence"/>
</dbReference>
<evidence type="ECO:0000256" key="3">
    <source>
        <dbReference type="ARBA" id="ARBA00022605"/>
    </source>
</evidence>
<dbReference type="SUPFAM" id="SSF51161">
    <property type="entry name" value="Trimeric LpxA-like enzymes"/>
    <property type="match status" value="1"/>
</dbReference>
<name>A0ABV2R8K8_9CAUL</name>
<keyword evidence="4 9" id="KW-0808">Transferase</keyword>
<reference evidence="11 12" key="1">
    <citation type="submission" date="2024-06" db="EMBL/GenBank/DDBJ databases">
        <title>Sorghum-associated microbial communities from plants grown in Nebraska, USA.</title>
        <authorList>
            <person name="Schachtman D."/>
        </authorList>
    </citation>
    <scope>NUCLEOTIDE SEQUENCE [LARGE SCALE GENOMIC DNA]</scope>
    <source>
        <strain evidence="11 12">2814</strain>
    </source>
</reference>
<comment type="caution">
    <text evidence="11">The sequence shown here is derived from an EMBL/GenBank/DDBJ whole genome shotgun (WGS) entry which is preliminary data.</text>
</comment>
<evidence type="ECO:0000256" key="5">
    <source>
        <dbReference type="ARBA" id="ARBA00022737"/>
    </source>
</evidence>
<dbReference type="NCBIfam" id="TIGR00965">
    <property type="entry name" value="dapD"/>
    <property type="match status" value="1"/>
</dbReference>
<keyword evidence="6 9" id="KW-0220">Diaminopimelate biosynthesis</keyword>
<keyword evidence="2 9" id="KW-0963">Cytoplasm</keyword>
<accession>A0ABV2R8K8</accession>
<comment type="pathway">
    <text evidence="9">Amino-acid biosynthesis; L-lysine biosynthesis via DAP pathway; LL-2,6-diaminopimelate from (S)-tetrahydrodipicolinate (succinylase route): step 1/3.</text>
</comment>
<protein>
    <recommendedName>
        <fullName evidence="9">2,3,4,5-tetrahydropyridine-2,6-dicarboxylate N-succinyltransferase</fullName>
        <ecNumber evidence="9">2.3.1.117</ecNumber>
    </recommendedName>
    <alternativeName>
        <fullName evidence="9">Tetrahydrodipicolinate N-succinyltransferase</fullName>
        <shortName evidence="9">THDP succinyltransferase</shortName>
        <shortName evidence="9">THP succinyltransferase</shortName>
        <shortName evidence="9">Tetrahydropicolinate succinylase</shortName>
    </alternativeName>
</protein>
<evidence type="ECO:0000256" key="4">
    <source>
        <dbReference type="ARBA" id="ARBA00022679"/>
    </source>
</evidence>
<dbReference type="Gene3D" id="1.10.166.10">
    <property type="entry name" value="Tetrahydrodipicolinate-N-succinyltransferase, N-terminal domain"/>
    <property type="match status" value="1"/>
</dbReference>
<dbReference type="CDD" id="cd03350">
    <property type="entry name" value="LbH_THP_succinylT"/>
    <property type="match status" value="1"/>
</dbReference>
<evidence type="ECO:0000256" key="6">
    <source>
        <dbReference type="ARBA" id="ARBA00022915"/>
    </source>
</evidence>
<dbReference type="PANTHER" id="PTHR43300:SF10">
    <property type="entry name" value="2,3,4,5-TETRAHYDROPYRIDINE-2,6-DICARBOXYLATE N-ACETYLTRANSFERASE"/>
    <property type="match status" value="1"/>
</dbReference>
<proteinExistence type="inferred from homology"/>
<dbReference type="PANTHER" id="PTHR43300">
    <property type="entry name" value="ACETYLTRANSFERASE"/>
    <property type="match status" value="1"/>
</dbReference>
<dbReference type="RefSeq" id="WP_354087259.1">
    <property type="nucleotide sequence ID" value="NZ_JBEPTF010000001.1"/>
</dbReference>
<dbReference type="GO" id="GO:0008666">
    <property type="term" value="F:2,3,4,5-tetrahydropyridine-2,6-dicarboxylate N-succinyltransferase activity"/>
    <property type="evidence" value="ECO:0007669"/>
    <property type="project" value="UniProtKB-EC"/>
</dbReference>
<evidence type="ECO:0000259" key="10">
    <source>
        <dbReference type="Pfam" id="PF14805"/>
    </source>
</evidence>
<dbReference type="Pfam" id="PF14602">
    <property type="entry name" value="Hexapep_2"/>
    <property type="match status" value="1"/>
</dbReference>
<dbReference type="InterPro" id="IPR037133">
    <property type="entry name" value="THP_succinylTrfase_N_sf"/>
</dbReference>
<evidence type="ECO:0000313" key="11">
    <source>
        <dbReference type="EMBL" id="MET4682303.1"/>
    </source>
</evidence>
<comment type="catalytic activity">
    <reaction evidence="9">
        <text>(S)-2,3,4,5-tetrahydrodipicolinate + succinyl-CoA + H2O = (S)-2-succinylamino-6-oxoheptanedioate + CoA</text>
        <dbReference type="Rhea" id="RHEA:17325"/>
        <dbReference type="ChEBI" id="CHEBI:15377"/>
        <dbReference type="ChEBI" id="CHEBI:15685"/>
        <dbReference type="ChEBI" id="CHEBI:16845"/>
        <dbReference type="ChEBI" id="CHEBI:57287"/>
        <dbReference type="ChEBI" id="CHEBI:57292"/>
        <dbReference type="EC" id="2.3.1.117"/>
    </reaction>
</comment>
<evidence type="ECO:0000256" key="2">
    <source>
        <dbReference type="ARBA" id="ARBA00022490"/>
    </source>
</evidence>
<evidence type="ECO:0000256" key="8">
    <source>
        <dbReference type="ARBA" id="ARBA00023315"/>
    </source>
</evidence>
<dbReference type="InterPro" id="IPR050179">
    <property type="entry name" value="Trans_hexapeptide_repeat"/>
</dbReference>
<keyword evidence="12" id="KW-1185">Reference proteome</keyword>
<sequence>MTDLTHLESVIEAAWEARADISAATRGEARDAVDTALALLDSGQARVATRSEDGVWTTHQWLKKAVLLSFRLNDNVIMRAGHAPTLPLSADHPVAVGPFWDKVPNKFGDWSAADYQAAGFRSVPGAVVRRGAHIAKNVVLMPSFVNIGAFVDEGSMVDAWATVGSCAQIGKNVHLSGGAGIGGVLEPLQANPTIIEDGCFIGARAEVAEGVIVREGAVLAMGVYLSGSTKIIDRATGEIFRGEVPAYSVVVPGALPDPNGGPSLYCAVIVKRVDAQTRAKTGVNELLRD</sequence>
<dbReference type="InterPro" id="IPR023180">
    <property type="entry name" value="THP_succinylTrfase_dom1"/>
</dbReference>